<feature type="non-terminal residue" evidence="2">
    <location>
        <position position="149"/>
    </location>
</feature>
<dbReference type="PANTHER" id="PTHR10334">
    <property type="entry name" value="CYSTEINE-RICH SECRETORY PROTEIN-RELATED"/>
    <property type="match status" value="1"/>
</dbReference>
<dbReference type="InterPro" id="IPR035940">
    <property type="entry name" value="CAP_sf"/>
</dbReference>
<accession>A7RI97</accession>
<dbReference type="GO" id="GO:0005615">
    <property type="term" value="C:extracellular space"/>
    <property type="evidence" value="ECO:0000318"/>
    <property type="project" value="GO_Central"/>
</dbReference>
<dbReference type="InterPro" id="IPR034113">
    <property type="entry name" value="SCP_GAPR1-like"/>
</dbReference>
<reference evidence="2 3" key="1">
    <citation type="journal article" date="2007" name="Science">
        <title>Sea anemone genome reveals ancestral eumetazoan gene repertoire and genomic organization.</title>
        <authorList>
            <person name="Putnam N.H."/>
            <person name="Srivastava M."/>
            <person name="Hellsten U."/>
            <person name="Dirks B."/>
            <person name="Chapman J."/>
            <person name="Salamov A."/>
            <person name="Terry A."/>
            <person name="Shapiro H."/>
            <person name="Lindquist E."/>
            <person name="Kapitonov V.V."/>
            <person name="Jurka J."/>
            <person name="Genikhovich G."/>
            <person name="Grigoriev I.V."/>
            <person name="Lucas S.M."/>
            <person name="Steele R.E."/>
            <person name="Finnerty J.R."/>
            <person name="Technau U."/>
            <person name="Martindale M.Q."/>
            <person name="Rokhsar D.S."/>
        </authorList>
    </citation>
    <scope>NUCLEOTIDE SEQUENCE [LARGE SCALE GENOMIC DNA]</scope>
    <source>
        <strain evidence="3">CH2 X CH6</strain>
    </source>
</reference>
<dbReference type="PRINTS" id="PR00838">
    <property type="entry name" value="V5ALLERGEN"/>
</dbReference>
<name>A7RI97_NEMVE</name>
<dbReference type="AlphaFoldDB" id="A7RI97"/>
<sequence length="149" mass="16521">MNFLLLDSFSKEALDTINKFREKHQSPPLKWSRGLAKDAEAWARECAQSNTLSSADTDDGENIYGLSGRAELSLSGHEPIDKWYDGSKNYSFDNPGFKRDAGNFTQLVWKSSREVGIGKAISSSGNAVVVARFRPAGNVQGRYEQNVFP</sequence>
<dbReference type="HOGENOM" id="CLU_035730_9_4_1"/>
<protein>
    <recommendedName>
        <fullName evidence="1">SCP domain-containing protein</fullName>
    </recommendedName>
</protein>
<dbReference type="Gene3D" id="3.40.33.10">
    <property type="entry name" value="CAP"/>
    <property type="match status" value="1"/>
</dbReference>
<dbReference type="FunFam" id="3.40.33.10:FF:000074">
    <property type="entry name" value="Si:dkey-2n12.1 protein"/>
    <property type="match status" value="1"/>
</dbReference>
<dbReference type="InterPro" id="IPR002413">
    <property type="entry name" value="V5_allergen-like"/>
</dbReference>
<proteinExistence type="predicted"/>
<keyword evidence="3" id="KW-1185">Reference proteome</keyword>
<dbReference type="InterPro" id="IPR014044">
    <property type="entry name" value="CAP_dom"/>
</dbReference>
<dbReference type="SMART" id="SM00198">
    <property type="entry name" value="SCP"/>
    <property type="match status" value="1"/>
</dbReference>
<dbReference type="PhylomeDB" id="A7RI97"/>
<gene>
    <name evidence="2" type="ORF">NEMVEDRAFT_v1g82977</name>
</gene>
<dbReference type="Proteomes" id="UP000001593">
    <property type="component" value="Unassembled WGS sequence"/>
</dbReference>
<evidence type="ECO:0000313" key="3">
    <source>
        <dbReference type="Proteomes" id="UP000001593"/>
    </source>
</evidence>
<dbReference type="Pfam" id="PF00188">
    <property type="entry name" value="CAP"/>
    <property type="match status" value="1"/>
</dbReference>
<dbReference type="CDD" id="cd05382">
    <property type="entry name" value="CAP_GAPR1-like"/>
    <property type="match status" value="1"/>
</dbReference>
<dbReference type="SUPFAM" id="SSF55797">
    <property type="entry name" value="PR-1-like"/>
    <property type="match status" value="1"/>
</dbReference>
<dbReference type="OMA" id="INDCALV"/>
<dbReference type="PRINTS" id="PR00837">
    <property type="entry name" value="V5TPXLIKE"/>
</dbReference>
<dbReference type="eggNOG" id="KOG3017">
    <property type="taxonomic scope" value="Eukaryota"/>
</dbReference>
<organism evidence="2 3">
    <name type="scientific">Nematostella vectensis</name>
    <name type="common">Starlet sea anemone</name>
    <dbReference type="NCBI Taxonomy" id="45351"/>
    <lineage>
        <taxon>Eukaryota</taxon>
        <taxon>Metazoa</taxon>
        <taxon>Cnidaria</taxon>
        <taxon>Anthozoa</taxon>
        <taxon>Hexacorallia</taxon>
        <taxon>Actiniaria</taxon>
        <taxon>Edwardsiidae</taxon>
        <taxon>Nematostella</taxon>
    </lineage>
</organism>
<evidence type="ECO:0000259" key="1">
    <source>
        <dbReference type="SMART" id="SM00198"/>
    </source>
</evidence>
<dbReference type="EMBL" id="DS469512">
    <property type="protein sequence ID" value="EDO48662.1"/>
    <property type="molecule type" value="Genomic_DNA"/>
</dbReference>
<dbReference type="InParanoid" id="A7RI97"/>
<evidence type="ECO:0000313" key="2">
    <source>
        <dbReference type="EMBL" id="EDO48662.1"/>
    </source>
</evidence>
<feature type="domain" description="SCP" evidence="1">
    <location>
        <begin position="8"/>
        <end position="141"/>
    </location>
</feature>
<dbReference type="InterPro" id="IPR001283">
    <property type="entry name" value="CRISP-related"/>
</dbReference>